<organism evidence="1 2">
    <name type="scientific">Roseateles depolymerans</name>
    <dbReference type="NCBI Taxonomy" id="76731"/>
    <lineage>
        <taxon>Bacteria</taxon>
        <taxon>Pseudomonadati</taxon>
        <taxon>Pseudomonadota</taxon>
        <taxon>Betaproteobacteria</taxon>
        <taxon>Burkholderiales</taxon>
        <taxon>Sphaerotilaceae</taxon>
        <taxon>Roseateles</taxon>
    </lineage>
</organism>
<evidence type="ECO:0008006" key="3">
    <source>
        <dbReference type="Google" id="ProtNLM"/>
    </source>
</evidence>
<comment type="caution">
    <text evidence="1">The sequence shown here is derived from an EMBL/GenBank/DDBJ whole genome shotgun (WGS) entry which is preliminary data.</text>
</comment>
<dbReference type="EMBL" id="QFOD01000014">
    <property type="protein sequence ID" value="PZP30436.1"/>
    <property type="molecule type" value="Genomic_DNA"/>
</dbReference>
<reference evidence="1 2" key="1">
    <citation type="submission" date="2017-08" db="EMBL/GenBank/DDBJ databases">
        <title>Infants hospitalized years apart are colonized by the same room-sourced microbial strains.</title>
        <authorList>
            <person name="Brooks B."/>
            <person name="Olm M.R."/>
            <person name="Firek B.A."/>
            <person name="Baker R."/>
            <person name="Thomas B.C."/>
            <person name="Morowitz M.J."/>
            <person name="Banfield J.F."/>
        </authorList>
    </citation>
    <scope>NUCLEOTIDE SEQUENCE [LARGE SCALE GENOMIC DNA]</scope>
    <source>
        <strain evidence="1">S2_012_000_R2_81</strain>
    </source>
</reference>
<evidence type="ECO:0000313" key="1">
    <source>
        <dbReference type="EMBL" id="PZP30436.1"/>
    </source>
</evidence>
<proteinExistence type="predicted"/>
<sequence>MDVRGLADGVLMVAAIALAFWLGSLLGHAQGGAEQAHADEQRERAISDQHAQALAAANERQRAVEEALRADLARQQQTFNEAMTHEKDQHQRLLAGLRSGAVRLSVPVVTAGGSVCAAAAGGDPAAAAGDRHEARAELAPEAAANLAAVADDGNTAIVQLNACIDRYNAVRERFNSLAPDHAQAQ</sequence>
<dbReference type="Proteomes" id="UP000249633">
    <property type="component" value="Unassembled WGS sequence"/>
</dbReference>
<evidence type="ECO:0000313" key="2">
    <source>
        <dbReference type="Proteomes" id="UP000249633"/>
    </source>
</evidence>
<accession>A0A2W5FCI8</accession>
<gene>
    <name evidence="1" type="ORF">DI603_15035</name>
</gene>
<name>A0A2W5FCI8_9BURK</name>
<dbReference type="AlphaFoldDB" id="A0A2W5FCI8"/>
<protein>
    <recommendedName>
        <fullName evidence="3">Lysozyme</fullName>
    </recommendedName>
</protein>